<dbReference type="GO" id="GO:0022857">
    <property type="term" value="F:transmembrane transporter activity"/>
    <property type="evidence" value="ECO:0007669"/>
    <property type="project" value="InterPro"/>
</dbReference>
<comment type="subcellular location">
    <subcellularLocation>
        <location evidence="1">Membrane</location>
        <topology evidence="1">Multi-pass membrane protein</topology>
    </subcellularLocation>
</comment>
<feature type="transmembrane region" description="Helical" evidence="6">
    <location>
        <begin position="210"/>
        <end position="233"/>
    </location>
</feature>
<name>A0AAF1BN99_9TREE</name>
<feature type="transmembrane region" description="Helical" evidence="6">
    <location>
        <begin position="478"/>
        <end position="498"/>
    </location>
</feature>
<feature type="transmembrane region" description="Helical" evidence="6">
    <location>
        <begin position="305"/>
        <end position="326"/>
    </location>
</feature>
<dbReference type="RefSeq" id="XP_062628936.1">
    <property type="nucleotide sequence ID" value="XM_062772952.1"/>
</dbReference>
<feature type="domain" description="Major facilitator superfamily (MFS) profile" evidence="7">
    <location>
        <begin position="84"/>
        <end position="607"/>
    </location>
</feature>
<reference evidence="8" key="1">
    <citation type="submission" date="2023-10" db="EMBL/GenBank/DDBJ databases">
        <authorList>
            <person name="Noh H."/>
        </authorList>
    </citation>
    <scope>NUCLEOTIDE SEQUENCE</scope>
    <source>
        <strain evidence="8">DUCC4014</strain>
    </source>
</reference>
<evidence type="ECO:0000259" key="7">
    <source>
        <dbReference type="PROSITE" id="PS50850"/>
    </source>
</evidence>
<dbReference type="AlphaFoldDB" id="A0AAF1BN99"/>
<evidence type="ECO:0000256" key="1">
    <source>
        <dbReference type="ARBA" id="ARBA00004141"/>
    </source>
</evidence>
<dbReference type="InterPro" id="IPR011701">
    <property type="entry name" value="MFS"/>
</dbReference>
<dbReference type="InterPro" id="IPR036259">
    <property type="entry name" value="MFS_trans_sf"/>
</dbReference>
<evidence type="ECO:0000256" key="3">
    <source>
        <dbReference type="ARBA" id="ARBA00022989"/>
    </source>
</evidence>
<dbReference type="GeneID" id="87809607"/>
<dbReference type="SUPFAM" id="SSF103473">
    <property type="entry name" value="MFS general substrate transporter"/>
    <property type="match status" value="1"/>
</dbReference>
<dbReference type="EMBL" id="CP086717">
    <property type="protein sequence ID" value="WOO82904.1"/>
    <property type="molecule type" value="Genomic_DNA"/>
</dbReference>
<dbReference type="PANTHER" id="PTHR23501:SF58">
    <property type="entry name" value="LOW AFFINITY HEME TRANSPORTER STR3"/>
    <property type="match status" value="1"/>
</dbReference>
<protein>
    <submittedName>
        <fullName evidence="8">Siderophore iron transporter 3</fullName>
    </submittedName>
</protein>
<evidence type="ECO:0000256" key="2">
    <source>
        <dbReference type="ARBA" id="ARBA00022692"/>
    </source>
</evidence>
<proteinExistence type="predicted"/>
<dbReference type="GO" id="GO:0005886">
    <property type="term" value="C:plasma membrane"/>
    <property type="evidence" value="ECO:0007669"/>
    <property type="project" value="TreeGrafter"/>
</dbReference>
<keyword evidence="3 6" id="KW-1133">Transmembrane helix</keyword>
<dbReference type="Pfam" id="PF07690">
    <property type="entry name" value="MFS_1"/>
    <property type="match status" value="1"/>
</dbReference>
<sequence>MGVGVGRELVAVAAGAPTPGNDDEKPQAVDIETGKGGGDADTLSQAQSSPTLERTDTRESFNQQIGVTKIETLYMVFGRGWKLVLLWASIALIAYVWSLAAITTSIYGAFATSYFGKHTIVGTIAVLTNLSAAITLPLLAKLCDVFSRPASLSLATVIFTIGYLLVAVAQNVQTVVAGETLYSAGRTGIYQIMHILISDMTPLQWRGLVLGAYSLGFLLNGFLAGFIASGIALSMGTGDGWRWGFGMFCIIIPVCVCPSIGIMFWGHARAKALGALSLASSTYARRRVLEGENAAPKRTAWEMTVYVFHAVDAVGLALFGFSFALLLSPPTLEKVVKNGYKNPALITMYAIGGALFIAFCIWEWKFARYPICPRRLLNRTFVACLFVDTLHFFSNYITDAYYNSWVYIVKPPWSDRNYAFFSNTYSTSMVVFAVITGVALRFTHKYRYIQLFGIVVRCIGEGLNFMTASPSHQGDGNFVAAKIIIGAGAGIVVCTTAVGAPASVPHADLAIAMSILHMVAQLGGSVAGAISATVWNTNVPRNLAKYLPDTDQATRDKIFGNIRLARRTKPHDMVVRAYSEAIRPLLIIAICTSVLAFFISLFGKEIYLDKSHNDVERHKIIAIRKNTETTDAVIQQQVKEAEERAAAQLQEKGR</sequence>
<keyword evidence="2 6" id="KW-0812">Transmembrane</keyword>
<evidence type="ECO:0000256" key="4">
    <source>
        <dbReference type="ARBA" id="ARBA00023136"/>
    </source>
</evidence>
<feature type="transmembrane region" description="Helical" evidence="6">
    <location>
        <begin position="581"/>
        <end position="602"/>
    </location>
</feature>
<feature type="transmembrane region" description="Helical" evidence="6">
    <location>
        <begin position="152"/>
        <end position="169"/>
    </location>
</feature>
<dbReference type="Proteomes" id="UP000827549">
    <property type="component" value="Chromosome 4"/>
</dbReference>
<gene>
    <name evidence="8" type="primary">str3_2</name>
    <name evidence="8" type="ORF">LOC62_04G006384</name>
</gene>
<feature type="region of interest" description="Disordered" evidence="5">
    <location>
        <begin position="14"/>
        <end position="58"/>
    </location>
</feature>
<feature type="compositionally biased region" description="Polar residues" evidence="5">
    <location>
        <begin position="42"/>
        <end position="52"/>
    </location>
</feature>
<feature type="transmembrane region" description="Helical" evidence="6">
    <location>
        <begin position="83"/>
        <end position="107"/>
    </location>
</feature>
<feature type="transmembrane region" description="Helical" evidence="6">
    <location>
        <begin position="181"/>
        <end position="198"/>
    </location>
</feature>
<dbReference type="Gene3D" id="1.20.1250.20">
    <property type="entry name" value="MFS general substrate transporter like domains"/>
    <property type="match status" value="2"/>
</dbReference>
<feature type="transmembrane region" description="Helical" evidence="6">
    <location>
        <begin position="510"/>
        <end position="535"/>
    </location>
</feature>
<evidence type="ECO:0000313" key="8">
    <source>
        <dbReference type="EMBL" id="WOO82904.1"/>
    </source>
</evidence>
<organism evidence="8 9">
    <name type="scientific">Vanrija pseudolonga</name>
    <dbReference type="NCBI Taxonomy" id="143232"/>
    <lineage>
        <taxon>Eukaryota</taxon>
        <taxon>Fungi</taxon>
        <taxon>Dikarya</taxon>
        <taxon>Basidiomycota</taxon>
        <taxon>Agaricomycotina</taxon>
        <taxon>Tremellomycetes</taxon>
        <taxon>Trichosporonales</taxon>
        <taxon>Trichosporonaceae</taxon>
        <taxon>Vanrija</taxon>
    </lineage>
</organism>
<dbReference type="InterPro" id="IPR020846">
    <property type="entry name" value="MFS_dom"/>
</dbReference>
<evidence type="ECO:0000256" key="6">
    <source>
        <dbReference type="SAM" id="Phobius"/>
    </source>
</evidence>
<dbReference type="PANTHER" id="PTHR23501">
    <property type="entry name" value="MAJOR FACILITATOR SUPERFAMILY"/>
    <property type="match status" value="1"/>
</dbReference>
<feature type="transmembrane region" description="Helical" evidence="6">
    <location>
        <begin position="245"/>
        <end position="265"/>
    </location>
</feature>
<feature type="transmembrane region" description="Helical" evidence="6">
    <location>
        <begin position="119"/>
        <end position="140"/>
    </location>
</feature>
<feature type="transmembrane region" description="Helical" evidence="6">
    <location>
        <begin position="346"/>
        <end position="364"/>
    </location>
</feature>
<evidence type="ECO:0000256" key="5">
    <source>
        <dbReference type="SAM" id="MobiDB-lite"/>
    </source>
</evidence>
<feature type="transmembrane region" description="Helical" evidence="6">
    <location>
        <begin position="376"/>
        <end position="398"/>
    </location>
</feature>
<feature type="transmembrane region" description="Helical" evidence="6">
    <location>
        <begin position="418"/>
        <end position="440"/>
    </location>
</feature>
<dbReference type="PROSITE" id="PS50850">
    <property type="entry name" value="MFS"/>
    <property type="match status" value="1"/>
</dbReference>
<keyword evidence="4 6" id="KW-0472">Membrane</keyword>
<keyword evidence="9" id="KW-1185">Reference proteome</keyword>
<accession>A0AAF1BN99</accession>
<evidence type="ECO:0000313" key="9">
    <source>
        <dbReference type="Proteomes" id="UP000827549"/>
    </source>
</evidence>